<dbReference type="Proteomes" id="UP000075531">
    <property type="component" value="Unassembled WGS sequence"/>
</dbReference>
<dbReference type="PATRIC" id="fig|1121338.3.peg.1412"/>
<protein>
    <submittedName>
        <fullName evidence="1">Glycine reductase operon associated protein GrdX</fullName>
    </submittedName>
</protein>
<dbReference type="RefSeq" id="WP_066824463.1">
    <property type="nucleotide sequence ID" value="NZ_LTBA01000012.1"/>
</dbReference>
<organism evidence="1 2">
    <name type="scientific">Clostridium tepidiprofundi DSM 19306</name>
    <dbReference type="NCBI Taxonomy" id="1121338"/>
    <lineage>
        <taxon>Bacteria</taxon>
        <taxon>Bacillati</taxon>
        <taxon>Bacillota</taxon>
        <taxon>Clostridia</taxon>
        <taxon>Eubacteriales</taxon>
        <taxon>Clostridiaceae</taxon>
        <taxon>Clostridium</taxon>
    </lineage>
</organism>
<dbReference type="EMBL" id="LTBA01000012">
    <property type="protein sequence ID" value="KYH34659.1"/>
    <property type="molecule type" value="Genomic_DNA"/>
</dbReference>
<accession>A0A151B424</accession>
<name>A0A151B424_9CLOT</name>
<gene>
    <name evidence="1" type="primary">grdX</name>
    <name evidence="1" type="ORF">CLTEP_13770</name>
</gene>
<evidence type="ECO:0000313" key="1">
    <source>
        <dbReference type="EMBL" id="KYH34659.1"/>
    </source>
</evidence>
<proteinExistence type="predicted"/>
<keyword evidence="2" id="KW-1185">Reference proteome</keyword>
<reference evidence="1 2" key="1">
    <citation type="submission" date="2016-02" db="EMBL/GenBank/DDBJ databases">
        <title>Genome sequence of Clostridium tepidiprofundi DSM 19306.</title>
        <authorList>
            <person name="Poehlein A."/>
            <person name="Daniel R."/>
        </authorList>
    </citation>
    <scope>NUCLEOTIDE SEQUENCE [LARGE SCALE GENOMIC DNA]</scope>
    <source>
        <strain evidence="1 2">DSM 19306</strain>
    </source>
</reference>
<dbReference type="NCBIfam" id="NF038093">
    <property type="entry name" value="GrdX"/>
    <property type="match status" value="1"/>
</dbReference>
<dbReference type="OrthoDB" id="9815289at2"/>
<evidence type="ECO:0000313" key="2">
    <source>
        <dbReference type="Proteomes" id="UP000075531"/>
    </source>
</evidence>
<dbReference type="STRING" id="1121338.CLTEP_13770"/>
<dbReference type="InterPro" id="IPR047735">
    <property type="entry name" value="GrdX-like"/>
</dbReference>
<dbReference type="AlphaFoldDB" id="A0A151B424"/>
<comment type="caution">
    <text evidence="1">The sequence shown here is derived from an EMBL/GenBank/DDBJ whole genome shotgun (WGS) entry which is preliminary data.</text>
</comment>
<sequence>MIEPLIIVTNNPLSKKKFSKYYDVTFVDGDVESVYKVVRDKIHLGYRLLTHPLMSSVKPNETPYRTVCVTKKKYEQVDFKSLQLIENSIMELKKFLSIAPVPEYTNEVLYDFQVIDYDLIFHALN</sequence>